<evidence type="ECO:0000313" key="1">
    <source>
        <dbReference type="EMBL" id="RRT91674.1"/>
    </source>
</evidence>
<evidence type="ECO:0000313" key="2">
    <source>
        <dbReference type="Proteomes" id="UP000267844"/>
    </source>
</evidence>
<name>A0A3R8SLP5_9FLAO</name>
<protein>
    <submittedName>
        <fullName evidence="1">Uncharacterized protein</fullName>
    </submittedName>
</protein>
<proteinExistence type="predicted"/>
<reference evidence="1 2" key="1">
    <citation type="submission" date="2018-10" db="EMBL/GenBank/DDBJ databases">
        <title>Transmission dynamics of multidrug resistant bacteria on intensive care unit surfaces.</title>
        <authorList>
            <person name="D'Souza A.W."/>
            <person name="Potter R.F."/>
            <person name="Wallace M."/>
            <person name="Shupe A."/>
            <person name="Patel S."/>
            <person name="Sun S."/>
            <person name="Gul D."/>
            <person name="Kwon J.H."/>
            <person name="Andleeb S."/>
            <person name="Burnham C.-A.D."/>
            <person name="Dantas G."/>
        </authorList>
    </citation>
    <scope>NUCLEOTIDE SEQUENCE [LARGE SCALE GENOMIC DNA]</scope>
    <source>
        <strain evidence="1 2">WF_348</strain>
    </source>
</reference>
<sequence>MGTDNLSNTSAIADTLVPILIKGRNNDLNINSNWVNPPSLKEQLKQAFKLGFPYVIQFIKTLYIGMDAVIEAVPGDKSNTINFINKYSINPLRDIASIEYMNYDVHTMLWKDILLAWLFELGTYPVNDNANYGQLPTIGFVGNDYVISGVPSGLLRNLSNHKTLSNGQPQAGSVNSIRQEAIKRIKEGDLRSFDLEWAFGSSEVFDTMKEFDGLQFVLGSYQTTVYIKSLGNSNYELTFHVVNKSGWESATRGFNNGNGNSSDDSAIPDKNRGNGLNLGGTIAQTYGWKETITIN</sequence>
<comment type="caution">
    <text evidence="1">The sequence shown here is derived from an EMBL/GenBank/DDBJ whole genome shotgun (WGS) entry which is preliminary data.</text>
</comment>
<dbReference type="AlphaFoldDB" id="A0A3R8SLP5"/>
<accession>A0A3R8SLP5</accession>
<dbReference type="Proteomes" id="UP000267844">
    <property type="component" value="Unassembled WGS sequence"/>
</dbReference>
<gene>
    <name evidence="1" type="ORF">EGI89_07800</name>
</gene>
<dbReference type="EMBL" id="RHPO01000013">
    <property type="protein sequence ID" value="RRT91674.1"/>
    <property type="molecule type" value="Genomic_DNA"/>
</dbReference>
<organism evidence="1 2">
    <name type="scientific">Empedobacter falsenii</name>
    <dbReference type="NCBI Taxonomy" id="343874"/>
    <lineage>
        <taxon>Bacteria</taxon>
        <taxon>Pseudomonadati</taxon>
        <taxon>Bacteroidota</taxon>
        <taxon>Flavobacteriia</taxon>
        <taxon>Flavobacteriales</taxon>
        <taxon>Weeksellaceae</taxon>
        <taxon>Empedobacter</taxon>
    </lineage>
</organism>